<accession>A0ABT4YCT8</accession>
<feature type="region of interest" description="Disordered" evidence="1">
    <location>
        <begin position="57"/>
        <end position="79"/>
    </location>
</feature>
<dbReference type="EMBL" id="JANEWF010000054">
    <property type="protein sequence ID" value="MDA8486614.1"/>
    <property type="molecule type" value="Genomic_DNA"/>
</dbReference>
<sequence length="79" mass="8778">MFRKKPSERFQVMQRNAIFAAIFSAIPLFFSQLTLAEESGTFVARNAALAEQRADAAQQEAIAKQGADQQKQSDARQDS</sequence>
<dbReference type="Proteomes" id="UP001211689">
    <property type="component" value="Unassembled WGS sequence"/>
</dbReference>
<keyword evidence="3" id="KW-1185">Reference proteome</keyword>
<gene>
    <name evidence="2" type="ORF">NNO07_26395</name>
</gene>
<evidence type="ECO:0000313" key="2">
    <source>
        <dbReference type="EMBL" id="MDA8486614.1"/>
    </source>
</evidence>
<reference evidence="2 3" key="1">
    <citation type="submission" date="2022-07" db="EMBL/GenBank/DDBJ databases">
        <title>Genome Analysis of Selected Gammaproteobacteria from Nigerian Food snails.</title>
        <authorList>
            <person name="Okafor A.C."/>
        </authorList>
    </citation>
    <scope>NUCLEOTIDE SEQUENCE [LARGE SCALE GENOMIC DNA]</scope>
    <source>
        <strain evidence="2 3">Awg 2</strain>
    </source>
</reference>
<dbReference type="RefSeq" id="WP_223835302.1">
    <property type="nucleotide sequence ID" value="NZ_JANEWF010000054.1"/>
</dbReference>
<name>A0ABT4YCT8_METRE</name>
<proteinExistence type="predicted"/>
<evidence type="ECO:0000256" key="1">
    <source>
        <dbReference type="SAM" id="MobiDB-lite"/>
    </source>
</evidence>
<protein>
    <submittedName>
        <fullName evidence="2">Uncharacterized protein</fullName>
    </submittedName>
</protein>
<organism evidence="2 3">
    <name type="scientific">Metapseudomonas resinovorans</name>
    <name type="common">Pseudomonas resinovorans</name>
    <dbReference type="NCBI Taxonomy" id="53412"/>
    <lineage>
        <taxon>Bacteria</taxon>
        <taxon>Pseudomonadati</taxon>
        <taxon>Pseudomonadota</taxon>
        <taxon>Gammaproteobacteria</taxon>
        <taxon>Pseudomonadales</taxon>
        <taxon>Pseudomonadaceae</taxon>
        <taxon>Metapseudomonas</taxon>
    </lineage>
</organism>
<comment type="caution">
    <text evidence="2">The sequence shown here is derived from an EMBL/GenBank/DDBJ whole genome shotgun (WGS) entry which is preliminary data.</text>
</comment>
<evidence type="ECO:0000313" key="3">
    <source>
        <dbReference type="Proteomes" id="UP001211689"/>
    </source>
</evidence>